<keyword evidence="10 14" id="KW-0496">Mitochondrion</keyword>
<dbReference type="GO" id="GO:0016020">
    <property type="term" value="C:membrane"/>
    <property type="evidence" value="ECO:0007669"/>
    <property type="project" value="UniProtKB-SubCell"/>
</dbReference>
<dbReference type="SUPFAM" id="SSF55608">
    <property type="entry name" value="Homing endonucleases"/>
    <property type="match status" value="2"/>
</dbReference>
<dbReference type="FunFam" id="3.10.28.10:FF:000011">
    <property type="entry name" value="Intron-encoded DNA endonuclease aI3"/>
    <property type="match status" value="1"/>
</dbReference>
<protein>
    <submittedName>
        <fullName evidence="14">LAGLIDADG endonuclease</fullName>
    </submittedName>
</protein>
<reference evidence="14" key="1">
    <citation type="journal article" date="2016" name="Genome Announc.">
        <title>Complete Mitochondrial Genome Sequence of the Pezizomycete Pyronema confluens.</title>
        <authorList>
            <person name="Nowrousian M."/>
        </authorList>
    </citation>
    <scope>NUCLEOTIDE SEQUENCE</scope>
    <source>
        <strain evidence="14">CBS 100304</strain>
    </source>
</reference>
<comment type="similarity">
    <text evidence="3">In the C-terminal section; belongs to the LAGLIDADG endonuclease family.</text>
</comment>
<keyword evidence="7" id="KW-0378">Hydrolase</keyword>
<dbReference type="PANTHER" id="PTHR36181:SF6">
    <property type="entry name" value="INTRON-ENCODED LAGLIDADG ENDONUCLEASE FAMILY PROTEIN"/>
    <property type="match status" value="1"/>
</dbReference>
<evidence type="ECO:0000256" key="9">
    <source>
        <dbReference type="ARBA" id="ARBA00022989"/>
    </source>
</evidence>
<organism evidence="14">
    <name type="scientific">Pyronema omphalodes</name>
    <dbReference type="NCBI Taxonomy" id="337075"/>
    <lineage>
        <taxon>Eukaryota</taxon>
        <taxon>Fungi</taxon>
        <taxon>Dikarya</taxon>
        <taxon>Ascomycota</taxon>
        <taxon>Pezizomycotina</taxon>
        <taxon>Pezizomycetes</taxon>
        <taxon>Pezizales</taxon>
        <taxon>Pyronemataceae</taxon>
        <taxon>Pyronema</taxon>
    </lineage>
</organism>
<gene>
    <name evidence="14" type="ORF">AWR43_024</name>
</gene>
<dbReference type="GO" id="GO:0006314">
    <property type="term" value="P:intron homing"/>
    <property type="evidence" value="ECO:0007669"/>
    <property type="project" value="UniProtKB-KW"/>
</dbReference>
<comment type="subcellular location">
    <subcellularLocation>
        <location evidence="1">Membrane</location>
        <topology evidence="1">Multi-pass membrane protein</topology>
    </subcellularLocation>
    <subcellularLocation>
        <location evidence="2">Mitochondrion</location>
    </subcellularLocation>
</comment>
<dbReference type="Gene3D" id="3.10.28.10">
    <property type="entry name" value="Homing endonucleases"/>
    <property type="match status" value="2"/>
</dbReference>
<feature type="compositionally biased region" description="Basic and acidic residues" evidence="12">
    <location>
        <begin position="1"/>
        <end position="10"/>
    </location>
</feature>
<sequence>MSSNNEELRTSNDNPFNTQESKTPSGGKEFGPYLAGLIEADGSIAVHDADSKGQKYRPKIIVVFSLADKPLAEKLASITQVGVIYVKTGDGCVLWQIQKKEDVKKIISLINGYMRTPKIEALHRAINWFNKYDNCNIDCLDLDTSPIDSNSWLAGFVDGDGNFTINLIDRKKRGLVTGKRVQTFFRIEVRQNYHREVTEKQGGISYFNILTKISAFLTVNLYTRTRIQGDKVFYAFMVISYNAQSHELVRSYFDTFPLYSSKYLAYKDWCRVQDLVKGKTLTKEMLVEVESIKAQFNSKRKIFDFSHLDSLTL</sequence>
<name>A0A140IMV9_9PEZI</name>
<keyword evidence="5" id="KW-0540">Nuclease</keyword>
<keyword evidence="6 14" id="KW-0255">Endonuclease</keyword>
<feature type="domain" description="Homing endonuclease LAGLIDADG" evidence="13">
    <location>
        <begin position="153"/>
        <end position="272"/>
    </location>
</feature>
<geneLocation type="mitochondrion" evidence="14"/>
<dbReference type="GO" id="GO:0004519">
    <property type="term" value="F:endonuclease activity"/>
    <property type="evidence" value="ECO:0007669"/>
    <property type="project" value="UniProtKB-KW"/>
</dbReference>
<evidence type="ECO:0000256" key="12">
    <source>
        <dbReference type="SAM" id="MobiDB-lite"/>
    </source>
</evidence>
<evidence type="ECO:0000256" key="3">
    <source>
        <dbReference type="ARBA" id="ARBA00009332"/>
    </source>
</evidence>
<evidence type="ECO:0000259" key="13">
    <source>
        <dbReference type="Pfam" id="PF00961"/>
    </source>
</evidence>
<dbReference type="InterPro" id="IPR051289">
    <property type="entry name" value="LAGLIDADG_Endonuclease"/>
</dbReference>
<evidence type="ECO:0000256" key="6">
    <source>
        <dbReference type="ARBA" id="ARBA00022759"/>
    </source>
</evidence>
<keyword evidence="9" id="KW-1133">Transmembrane helix</keyword>
<evidence type="ECO:0000313" key="14">
    <source>
        <dbReference type="EMBL" id="AMO66517.1"/>
    </source>
</evidence>
<proteinExistence type="inferred from homology"/>
<dbReference type="RefSeq" id="YP_009240545.1">
    <property type="nucleotide sequence ID" value="NC_029745.1"/>
</dbReference>
<dbReference type="FunFam" id="3.10.28.10:FF:000007">
    <property type="entry name" value="Intron-encoded DNA endonuclease aI3"/>
    <property type="match status" value="1"/>
</dbReference>
<evidence type="ECO:0000256" key="10">
    <source>
        <dbReference type="ARBA" id="ARBA00023128"/>
    </source>
</evidence>
<feature type="compositionally biased region" description="Polar residues" evidence="12">
    <location>
        <begin position="11"/>
        <end position="24"/>
    </location>
</feature>
<feature type="domain" description="Homing endonuclease LAGLIDADG" evidence="13">
    <location>
        <begin position="34"/>
        <end position="123"/>
    </location>
</feature>
<evidence type="ECO:0000256" key="1">
    <source>
        <dbReference type="ARBA" id="ARBA00004141"/>
    </source>
</evidence>
<dbReference type="PANTHER" id="PTHR36181">
    <property type="entry name" value="INTRON-ENCODED ENDONUCLEASE AI3-RELATED"/>
    <property type="match status" value="1"/>
</dbReference>
<dbReference type="InterPro" id="IPR027434">
    <property type="entry name" value="Homing_endonucl"/>
</dbReference>
<dbReference type="EMBL" id="KU707476">
    <property type="protein sequence ID" value="AMO66517.1"/>
    <property type="molecule type" value="Genomic_DNA"/>
</dbReference>
<feature type="region of interest" description="Disordered" evidence="12">
    <location>
        <begin position="1"/>
        <end position="27"/>
    </location>
</feature>
<dbReference type="AlphaFoldDB" id="A0A140IMV9"/>
<evidence type="ECO:0000256" key="4">
    <source>
        <dbReference type="ARBA" id="ARBA00022692"/>
    </source>
</evidence>
<accession>A0A140IMV9</accession>
<dbReference type="GO" id="GO:0016787">
    <property type="term" value="F:hydrolase activity"/>
    <property type="evidence" value="ECO:0007669"/>
    <property type="project" value="UniProtKB-KW"/>
</dbReference>
<evidence type="ECO:0000256" key="11">
    <source>
        <dbReference type="ARBA" id="ARBA00023136"/>
    </source>
</evidence>
<keyword evidence="8" id="KW-0404">Intron homing</keyword>
<dbReference type="GeneID" id="27074545"/>
<evidence type="ECO:0000256" key="2">
    <source>
        <dbReference type="ARBA" id="ARBA00004173"/>
    </source>
</evidence>
<evidence type="ECO:0000256" key="8">
    <source>
        <dbReference type="ARBA" id="ARBA00022886"/>
    </source>
</evidence>
<evidence type="ECO:0000256" key="7">
    <source>
        <dbReference type="ARBA" id="ARBA00022801"/>
    </source>
</evidence>
<keyword evidence="4" id="KW-0812">Transmembrane</keyword>
<keyword evidence="11" id="KW-0472">Membrane</keyword>
<dbReference type="GO" id="GO:0005739">
    <property type="term" value="C:mitochondrion"/>
    <property type="evidence" value="ECO:0007669"/>
    <property type="project" value="UniProtKB-SubCell"/>
</dbReference>
<dbReference type="InterPro" id="IPR004860">
    <property type="entry name" value="LAGLIDADG_dom"/>
</dbReference>
<dbReference type="Pfam" id="PF00961">
    <property type="entry name" value="LAGLIDADG_1"/>
    <property type="match status" value="2"/>
</dbReference>
<evidence type="ECO:0000256" key="5">
    <source>
        <dbReference type="ARBA" id="ARBA00022722"/>
    </source>
</evidence>